<gene>
    <name evidence="3" type="ORF">Sste5346_007918</name>
</gene>
<evidence type="ECO:0008006" key="5">
    <source>
        <dbReference type="Google" id="ProtNLM"/>
    </source>
</evidence>
<accession>A0ABR3YSL8</accession>
<comment type="caution">
    <text evidence="3">The sequence shown here is derived from an EMBL/GenBank/DDBJ whole genome shotgun (WGS) entry which is preliminary data.</text>
</comment>
<dbReference type="EMBL" id="JAWCUI010000056">
    <property type="protein sequence ID" value="KAL1891092.1"/>
    <property type="molecule type" value="Genomic_DNA"/>
</dbReference>
<evidence type="ECO:0000256" key="1">
    <source>
        <dbReference type="PROSITE-ProRule" id="PRU00023"/>
    </source>
</evidence>
<dbReference type="PROSITE" id="PS50088">
    <property type="entry name" value="ANK_REPEAT"/>
    <property type="match status" value="1"/>
</dbReference>
<dbReference type="SMART" id="SM00248">
    <property type="entry name" value="ANK"/>
    <property type="match status" value="6"/>
</dbReference>
<evidence type="ECO:0000313" key="3">
    <source>
        <dbReference type="EMBL" id="KAL1891092.1"/>
    </source>
</evidence>
<name>A0ABR3YSL8_9PEZI</name>
<feature type="region of interest" description="Disordered" evidence="2">
    <location>
        <begin position="236"/>
        <end position="255"/>
    </location>
</feature>
<keyword evidence="4" id="KW-1185">Reference proteome</keyword>
<evidence type="ECO:0000256" key="2">
    <source>
        <dbReference type="SAM" id="MobiDB-lite"/>
    </source>
</evidence>
<dbReference type="InterPro" id="IPR052391">
    <property type="entry name" value="E3_Ligase-Neurotoxin"/>
</dbReference>
<keyword evidence="1" id="KW-0040">ANK repeat</keyword>
<dbReference type="Pfam" id="PF12796">
    <property type="entry name" value="Ank_2"/>
    <property type="match status" value="1"/>
</dbReference>
<feature type="repeat" description="ANK" evidence="1">
    <location>
        <begin position="182"/>
        <end position="220"/>
    </location>
</feature>
<sequence length="595" mass="65056">MATQEQRGISASADGDAALHAALHATRYSATNSTPDPEAFTRVQAMCPALSSEERYADYQYMGDFCGLEHLYAVIEANDLPAMLEFIRAEPGLLTLESPTEMMRPPLVMAVKLGRNDLVAALVKYRASVPPSLQTQSGYDDWQDRGSWGTPLTTACAMGRLDTLKLLLDGMPDADINEVDNLGLTPFLAAASNRHGPTDDRLALLRFLMERGADVHAVQRVQFVYDDDLKRKAQNEEEINYGNYDEDNEDDDDDDDDLYGFRPRPGGYGNALALAMDHPDTDPAILKFLVETGVDVYQSRAQTVRHVAHSNDLNDPSSPRDEWAFLSPLAIGALYRNPVGIKTLLDLFPNDHGRLLASTDATITPSPWPEPPTPEAEDDNAVPVILPLHAALLGFYAPIVGYMQPREDNTAAALDVVRLLTADETIRAATINALYRQRYTPVHMATGFDRIPMLQAVLEELGGDATIPRHDGQGLILALFSSVSRLSPKINSLKSIEWAVAVDAATDMHALLTMLLNRCRPRGEGTEGTDDEEAAARLALLNEADANGNTALHFAMGYRLERSTAALQALGARTDAVNKAGEVPAMPPHFRLPKF</sequence>
<reference evidence="3 4" key="1">
    <citation type="journal article" date="2024" name="IMA Fungus">
        <title>IMA Genome - F19 : A genome assembly and annotation guide to empower mycologists, including annotated draft genome sequences of Ceratocystis pirilliformis, Diaporthe australafricana, Fusarium ophioides, Paecilomyces lecythidis, and Sporothrix stenoceras.</title>
        <authorList>
            <person name="Aylward J."/>
            <person name="Wilson A.M."/>
            <person name="Visagie C.M."/>
            <person name="Spraker J."/>
            <person name="Barnes I."/>
            <person name="Buitendag C."/>
            <person name="Ceriani C."/>
            <person name="Del Mar Angel L."/>
            <person name="du Plessis D."/>
            <person name="Fuchs T."/>
            <person name="Gasser K."/>
            <person name="Kramer D."/>
            <person name="Li W."/>
            <person name="Munsamy K."/>
            <person name="Piso A."/>
            <person name="Price J.L."/>
            <person name="Sonnekus B."/>
            <person name="Thomas C."/>
            <person name="van der Nest A."/>
            <person name="van Dijk A."/>
            <person name="van Heerden A."/>
            <person name="van Vuuren N."/>
            <person name="Yilmaz N."/>
            <person name="Duong T.A."/>
            <person name="van der Merwe N.A."/>
            <person name="Wingfield M.J."/>
            <person name="Wingfield B.D."/>
        </authorList>
    </citation>
    <scope>NUCLEOTIDE SEQUENCE [LARGE SCALE GENOMIC DNA]</scope>
    <source>
        <strain evidence="3 4">CMW 5346</strain>
    </source>
</reference>
<protein>
    <recommendedName>
        <fullName evidence="5">Ankyrin repeat protein</fullName>
    </recommendedName>
</protein>
<dbReference type="PANTHER" id="PTHR24133:SF40">
    <property type="entry name" value="ANKYRIN REPEAT DOMAIN 44"/>
    <property type="match status" value="1"/>
</dbReference>
<dbReference type="Gene3D" id="1.25.40.20">
    <property type="entry name" value="Ankyrin repeat-containing domain"/>
    <property type="match status" value="2"/>
</dbReference>
<organism evidence="3 4">
    <name type="scientific">Sporothrix stenoceras</name>
    <dbReference type="NCBI Taxonomy" id="5173"/>
    <lineage>
        <taxon>Eukaryota</taxon>
        <taxon>Fungi</taxon>
        <taxon>Dikarya</taxon>
        <taxon>Ascomycota</taxon>
        <taxon>Pezizomycotina</taxon>
        <taxon>Sordariomycetes</taxon>
        <taxon>Sordariomycetidae</taxon>
        <taxon>Ophiostomatales</taxon>
        <taxon>Ophiostomataceae</taxon>
        <taxon>Sporothrix</taxon>
    </lineage>
</organism>
<dbReference type="InterPro" id="IPR036770">
    <property type="entry name" value="Ankyrin_rpt-contain_sf"/>
</dbReference>
<dbReference type="SUPFAM" id="SSF48403">
    <property type="entry name" value="Ankyrin repeat"/>
    <property type="match status" value="1"/>
</dbReference>
<dbReference type="Proteomes" id="UP001583186">
    <property type="component" value="Unassembled WGS sequence"/>
</dbReference>
<dbReference type="PANTHER" id="PTHR24133">
    <property type="entry name" value="ANKYRIN DOMAIN-CONTAINING"/>
    <property type="match status" value="1"/>
</dbReference>
<evidence type="ECO:0000313" key="4">
    <source>
        <dbReference type="Proteomes" id="UP001583186"/>
    </source>
</evidence>
<proteinExistence type="predicted"/>
<dbReference type="InterPro" id="IPR002110">
    <property type="entry name" value="Ankyrin_rpt"/>
</dbReference>